<gene>
    <name evidence="1" type="ORF">DWU98_17505</name>
</gene>
<name>A0A370WU96_9GAMM</name>
<proteinExistence type="predicted"/>
<protein>
    <submittedName>
        <fullName evidence="1">Uncharacterized protein</fullName>
    </submittedName>
</protein>
<comment type="caution">
    <text evidence="1">The sequence shown here is derived from an EMBL/GenBank/DDBJ whole genome shotgun (WGS) entry which is preliminary data.</text>
</comment>
<dbReference type="OrthoDB" id="9798107at2"/>
<dbReference type="AlphaFoldDB" id="A0A370WU96"/>
<dbReference type="Proteomes" id="UP000254258">
    <property type="component" value="Unassembled WGS sequence"/>
</dbReference>
<accession>A0A370WU96</accession>
<dbReference type="RefSeq" id="WP_147293361.1">
    <property type="nucleotide sequence ID" value="NZ_QRBE01000012.1"/>
</dbReference>
<evidence type="ECO:0000313" key="1">
    <source>
        <dbReference type="EMBL" id="RDS79586.1"/>
    </source>
</evidence>
<sequence>MTKRAAGTAVVELQALVNQHVKRSKDVRAIVLSGDDVAELLTELISIVEQALTRWASIYSPVQWLWTLRRVDPSVFKGDLSTTFGYDLALAETISGHSTARGGARIASNQLAYVLAESDAARVWRFCAGVRYLSNLHQTYRWANKGAPVRFAKRGPPQAEPSDELRQAAYAYDQRMDASSSYLAHSGNIAIPDSGGDAAITAFIQSEPFIMRVPDLPGPPALKAETVTRYVPHTVDFGPYIKVILHEPTPRDPSIAKEVAALGCLLSALYEFLWNHRQISGALQRGYLRWRREKLEQVFEDAYTRLPARFKKLVAWSGIVSAVEWIDIIKGMRGMSWPLVAGPVLRIDDDEVLLDLYSASVRLNTLISDFARDGEAANTRSNLFELRVQGLLDESPWQAPTTVRNMRGLTLRLGGKHLTDIDAIGCKDNQLLLVSCKSTIYSPQYDAGDFRVIRNRESLLLGAIRDWEKKVTFLQRNPVGDNYDFSNFDLIEGVVCTPLPVFVMHMPDVCTTPKGLLSGCSFVELESWLGNGTS</sequence>
<evidence type="ECO:0000313" key="2">
    <source>
        <dbReference type="Proteomes" id="UP000254258"/>
    </source>
</evidence>
<organism evidence="1 2">
    <name type="scientific">Dyella monticola</name>
    <dbReference type="NCBI Taxonomy" id="1927958"/>
    <lineage>
        <taxon>Bacteria</taxon>
        <taxon>Pseudomonadati</taxon>
        <taxon>Pseudomonadota</taxon>
        <taxon>Gammaproteobacteria</taxon>
        <taxon>Lysobacterales</taxon>
        <taxon>Rhodanobacteraceae</taxon>
        <taxon>Dyella</taxon>
    </lineage>
</organism>
<reference evidence="1 2" key="1">
    <citation type="submission" date="2018-07" db="EMBL/GenBank/DDBJ databases">
        <title>Dyella monticola sp. nov. and Dyella psychrodurans sp. nov. isolated from monsoon evergreen broad-leaved forest soil of Dinghu Mountain, China.</title>
        <authorList>
            <person name="Gao Z."/>
            <person name="Qiu L."/>
        </authorList>
    </citation>
    <scope>NUCLEOTIDE SEQUENCE [LARGE SCALE GENOMIC DNA]</scope>
    <source>
        <strain evidence="1 2">4G-K06</strain>
    </source>
</reference>
<dbReference type="EMBL" id="QRBE01000012">
    <property type="protein sequence ID" value="RDS79586.1"/>
    <property type="molecule type" value="Genomic_DNA"/>
</dbReference>
<keyword evidence="2" id="KW-1185">Reference proteome</keyword>